<dbReference type="Proteomes" id="UP001164250">
    <property type="component" value="Chromosome 2"/>
</dbReference>
<protein>
    <submittedName>
        <fullName evidence="1">Uncharacterized protein</fullName>
    </submittedName>
</protein>
<comment type="caution">
    <text evidence="1">The sequence shown here is derived from an EMBL/GenBank/DDBJ whole genome shotgun (WGS) entry which is preliminary data.</text>
</comment>
<organism evidence="1 2">
    <name type="scientific">Pistacia atlantica</name>
    <dbReference type="NCBI Taxonomy" id="434234"/>
    <lineage>
        <taxon>Eukaryota</taxon>
        <taxon>Viridiplantae</taxon>
        <taxon>Streptophyta</taxon>
        <taxon>Embryophyta</taxon>
        <taxon>Tracheophyta</taxon>
        <taxon>Spermatophyta</taxon>
        <taxon>Magnoliopsida</taxon>
        <taxon>eudicotyledons</taxon>
        <taxon>Gunneridae</taxon>
        <taxon>Pentapetalae</taxon>
        <taxon>rosids</taxon>
        <taxon>malvids</taxon>
        <taxon>Sapindales</taxon>
        <taxon>Anacardiaceae</taxon>
        <taxon>Pistacia</taxon>
    </lineage>
</organism>
<sequence length="198" mass="21959">MVMAHKLMKEMGLIDLYLDMITNVSMIIGFCNVGRLEDACALLKAMRGHGCAPNAVAYSTLLNGICKSESMQMALELSGEMEKEARDCSSNVVTYSSVIQSTLIKGLCLDGIEEAYKLIDKVFVGGSVLHGDYYNSLVIPLVRTKRLKEADKLFRKMLASGMKPNGLAYGFCQESHSLEASKLARFMLERRIRLQAPY</sequence>
<dbReference type="EMBL" id="CM047898">
    <property type="protein sequence ID" value="KAJ0106678.1"/>
    <property type="molecule type" value="Genomic_DNA"/>
</dbReference>
<reference evidence="2" key="1">
    <citation type="journal article" date="2023" name="G3 (Bethesda)">
        <title>Genome assembly and association tests identify interacting loci associated with vigor, precocity, and sex in interspecific pistachio rootstocks.</title>
        <authorList>
            <person name="Palmer W."/>
            <person name="Jacygrad E."/>
            <person name="Sagayaradj S."/>
            <person name="Cavanaugh K."/>
            <person name="Han R."/>
            <person name="Bertier L."/>
            <person name="Beede B."/>
            <person name="Kafkas S."/>
            <person name="Golino D."/>
            <person name="Preece J."/>
            <person name="Michelmore R."/>
        </authorList>
    </citation>
    <scope>NUCLEOTIDE SEQUENCE [LARGE SCALE GENOMIC DNA]</scope>
</reference>
<evidence type="ECO:0000313" key="1">
    <source>
        <dbReference type="EMBL" id="KAJ0106678.1"/>
    </source>
</evidence>
<name>A0ACC1C400_9ROSI</name>
<accession>A0ACC1C400</accession>
<keyword evidence="2" id="KW-1185">Reference proteome</keyword>
<gene>
    <name evidence="1" type="ORF">Patl1_18431</name>
</gene>
<proteinExistence type="predicted"/>
<evidence type="ECO:0000313" key="2">
    <source>
        <dbReference type="Proteomes" id="UP001164250"/>
    </source>
</evidence>